<name>A0A024UPB4_9STRA</name>
<comment type="similarity">
    <text evidence="2">Belongs to the actin family.</text>
</comment>
<dbReference type="Pfam" id="PF00022">
    <property type="entry name" value="Actin"/>
    <property type="match status" value="2"/>
</dbReference>
<dbReference type="SUPFAM" id="SSF53067">
    <property type="entry name" value="Actin-like ATPase domain"/>
    <property type="match status" value="2"/>
</dbReference>
<gene>
    <name evidence="3" type="ORF">H310_01953</name>
</gene>
<dbReference type="eggNOG" id="KOG0676">
    <property type="taxonomic scope" value="Eukaryota"/>
</dbReference>
<dbReference type="PANTHER" id="PTHR11937">
    <property type="entry name" value="ACTIN"/>
    <property type="match status" value="1"/>
</dbReference>
<comment type="catalytic activity">
    <reaction evidence="1">
        <text>ATP + H2O = ADP + phosphate + H(+)</text>
        <dbReference type="Rhea" id="RHEA:13065"/>
        <dbReference type="ChEBI" id="CHEBI:15377"/>
        <dbReference type="ChEBI" id="CHEBI:15378"/>
        <dbReference type="ChEBI" id="CHEBI:30616"/>
        <dbReference type="ChEBI" id="CHEBI:43474"/>
        <dbReference type="ChEBI" id="CHEBI:456216"/>
    </reaction>
</comment>
<dbReference type="RefSeq" id="XP_008863531.1">
    <property type="nucleotide sequence ID" value="XM_008865309.1"/>
</dbReference>
<dbReference type="OrthoDB" id="337660at2759"/>
<dbReference type="VEuPathDB" id="FungiDB:H310_01953"/>
<accession>A0A024UPB4</accession>
<dbReference type="Gene3D" id="3.90.640.10">
    <property type="entry name" value="Actin, Chain A, domain 4"/>
    <property type="match status" value="1"/>
</dbReference>
<organism evidence="3">
    <name type="scientific">Aphanomyces invadans</name>
    <dbReference type="NCBI Taxonomy" id="157072"/>
    <lineage>
        <taxon>Eukaryota</taxon>
        <taxon>Sar</taxon>
        <taxon>Stramenopiles</taxon>
        <taxon>Oomycota</taxon>
        <taxon>Saprolegniomycetes</taxon>
        <taxon>Saprolegniales</taxon>
        <taxon>Verrucalvaceae</taxon>
        <taxon>Aphanomyces</taxon>
    </lineage>
</organism>
<dbReference type="CDD" id="cd10207">
    <property type="entry name" value="ASKHA_NBD_Arp10"/>
    <property type="match status" value="1"/>
</dbReference>
<evidence type="ECO:0000256" key="2">
    <source>
        <dbReference type="RuleBase" id="RU000487"/>
    </source>
</evidence>
<dbReference type="Gene3D" id="3.30.420.40">
    <property type="match status" value="2"/>
</dbReference>
<dbReference type="GeneID" id="20079003"/>
<proteinExistence type="inferred from homology"/>
<reference evidence="3" key="1">
    <citation type="submission" date="2013-12" db="EMBL/GenBank/DDBJ databases">
        <title>The Genome Sequence of Aphanomyces invadans NJM9701.</title>
        <authorList>
            <consortium name="The Broad Institute Genomics Platform"/>
            <person name="Russ C."/>
            <person name="Tyler B."/>
            <person name="van West P."/>
            <person name="Dieguez-Uribeondo J."/>
            <person name="Young S.K."/>
            <person name="Zeng Q."/>
            <person name="Gargeya S."/>
            <person name="Fitzgerald M."/>
            <person name="Abouelleil A."/>
            <person name="Alvarado L."/>
            <person name="Chapman S.B."/>
            <person name="Gainer-Dewar J."/>
            <person name="Goldberg J."/>
            <person name="Griggs A."/>
            <person name="Gujja S."/>
            <person name="Hansen M."/>
            <person name="Howarth C."/>
            <person name="Imamovic A."/>
            <person name="Ireland A."/>
            <person name="Larimer J."/>
            <person name="McCowan C."/>
            <person name="Murphy C."/>
            <person name="Pearson M."/>
            <person name="Poon T.W."/>
            <person name="Priest M."/>
            <person name="Roberts A."/>
            <person name="Saif S."/>
            <person name="Shea T."/>
            <person name="Sykes S."/>
            <person name="Wortman J."/>
            <person name="Nusbaum C."/>
            <person name="Birren B."/>
        </authorList>
    </citation>
    <scope>NUCLEOTIDE SEQUENCE [LARGE SCALE GENOMIC DNA]</scope>
    <source>
        <strain evidence="3">NJM9701</strain>
    </source>
</reference>
<dbReference type="STRING" id="157072.A0A024UPB4"/>
<evidence type="ECO:0000256" key="1">
    <source>
        <dbReference type="ARBA" id="ARBA00049360"/>
    </source>
</evidence>
<evidence type="ECO:0008006" key="4">
    <source>
        <dbReference type="Google" id="ProtNLM"/>
    </source>
</evidence>
<dbReference type="SMART" id="SM00268">
    <property type="entry name" value="ACTIN"/>
    <property type="match status" value="1"/>
</dbReference>
<dbReference type="AlphaFoldDB" id="A0A024UPB4"/>
<dbReference type="EMBL" id="KI913954">
    <property type="protein sequence ID" value="ETW07438.1"/>
    <property type="molecule type" value="Genomic_DNA"/>
</dbReference>
<sequence length="324" mass="35559">MMMNVEKSAIVLDVGSRHLKCGMSGERSPRTVLRWEVAEKLLLQPPLTKDAWMKYIGNQLYDVCYKHLRVAPKNRRIVLCEDLLFPRNLREALADAVFNVLKAKHLLLLPAMTTALYATCHSTALIVDAGWHETRILPVFERHPLVHAYTTTDVGSRTCCAALSKELPAATSAEDVLERACFVASPQALEAAVDASFYAFTPLAFMVPATTRSQVVEPLFNGTDTLTIPDAIRECVAKCPVDTRRALLANIVCIGGTSMLPGFLDRLATDLAPDHGHVASTLFPPHFMTWIGASIYASTDAAVAHALSAEAYEPTAVDDWMRLP</sequence>
<protein>
    <recommendedName>
        <fullName evidence="4">Actin-like protein</fullName>
    </recommendedName>
</protein>
<dbReference type="InterPro" id="IPR004000">
    <property type="entry name" value="Actin"/>
</dbReference>
<evidence type="ECO:0000313" key="3">
    <source>
        <dbReference type="EMBL" id="ETW07438.1"/>
    </source>
</evidence>
<dbReference type="InterPro" id="IPR043129">
    <property type="entry name" value="ATPase_NBD"/>
</dbReference>